<reference evidence="1" key="1">
    <citation type="submission" date="2021-02" db="EMBL/GenBank/DDBJ databases">
        <authorList>
            <consortium name="DOE Joint Genome Institute"/>
            <person name="Ahrendt S."/>
            <person name="Looney B.P."/>
            <person name="Miyauchi S."/>
            <person name="Morin E."/>
            <person name="Drula E."/>
            <person name="Courty P.E."/>
            <person name="Chicoki N."/>
            <person name="Fauchery L."/>
            <person name="Kohler A."/>
            <person name="Kuo A."/>
            <person name="Labutti K."/>
            <person name="Pangilinan J."/>
            <person name="Lipzen A."/>
            <person name="Riley R."/>
            <person name="Andreopoulos W."/>
            <person name="He G."/>
            <person name="Johnson J."/>
            <person name="Barry K.W."/>
            <person name="Grigoriev I.V."/>
            <person name="Nagy L."/>
            <person name="Hibbett D."/>
            <person name="Henrissat B."/>
            <person name="Matheny P.B."/>
            <person name="Labbe J."/>
            <person name="Martin F."/>
        </authorList>
    </citation>
    <scope>NUCLEOTIDE SEQUENCE</scope>
    <source>
        <strain evidence="1">EC-137</strain>
    </source>
</reference>
<proteinExistence type="predicted"/>
<keyword evidence="2" id="KW-1185">Reference proteome</keyword>
<reference evidence="1" key="2">
    <citation type="journal article" date="2022" name="New Phytol.">
        <title>Evolutionary transition to the ectomycorrhizal habit in the genomes of a hyperdiverse lineage of mushroom-forming fungi.</title>
        <authorList>
            <person name="Looney B."/>
            <person name="Miyauchi S."/>
            <person name="Morin E."/>
            <person name="Drula E."/>
            <person name="Courty P.E."/>
            <person name="Kohler A."/>
            <person name="Kuo A."/>
            <person name="LaButti K."/>
            <person name="Pangilinan J."/>
            <person name="Lipzen A."/>
            <person name="Riley R."/>
            <person name="Andreopoulos W."/>
            <person name="He G."/>
            <person name="Johnson J."/>
            <person name="Nolan M."/>
            <person name="Tritt A."/>
            <person name="Barry K.W."/>
            <person name="Grigoriev I.V."/>
            <person name="Nagy L.G."/>
            <person name="Hibbett D."/>
            <person name="Henrissat B."/>
            <person name="Matheny P.B."/>
            <person name="Labbe J."/>
            <person name="Martin F.M."/>
        </authorList>
    </citation>
    <scope>NUCLEOTIDE SEQUENCE</scope>
    <source>
        <strain evidence="1">EC-137</strain>
    </source>
</reference>
<protein>
    <submittedName>
        <fullName evidence="1">Uncharacterized protein</fullName>
    </submittedName>
</protein>
<sequence>PLICHNTTQELQAGKISCAIGDDAENWSLIFFKGYQYDPEKPLDGLLDPGAKRGIANKNGMNDVSPRTLGYVCVQALFALCHIDQWQSRIGTLSLPDLYNVIVTMLETPDDETAKDICKAWNIAIFGHEDGRQGQGSGTLPAGNEQASSPPPLNRFQLARLARNEQAKILRRRTASKESGCPVGPTEPPQHHSPPHSTPSTQEPSSRPPSSDVMPVQVALSQLSGAYLDLRDSSPLSPNTTDAD</sequence>
<dbReference type="Proteomes" id="UP000814128">
    <property type="component" value="Unassembled WGS sequence"/>
</dbReference>
<comment type="caution">
    <text evidence="1">The sequence shown here is derived from an EMBL/GenBank/DDBJ whole genome shotgun (WGS) entry which is preliminary data.</text>
</comment>
<gene>
    <name evidence="1" type="ORF">K488DRAFT_75445</name>
</gene>
<evidence type="ECO:0000313" key="1">
    <source>
        <dbReference type="EMBL" id="KAI0026310.1"/>
    </source>
</evidence>
<organism evidence="1 2">
    <name type="scientific">Vararia minispora EC-137</name>
    <dbReference type="NCBI Taxonomy" id="1314806"/>
    <lineage>
        <taxon>Eukaryota</taxon>
        <taxon>Fungi</taxon>
        <taxon>Dikarya</taxon>
        <taxon>Basidiomycota</taxon>
        <taxon>Agaricomycotina</taxon>
        <taxon>Agaricomycetes</taxon>
        <taxon>Russulales</taxon>
        <taxon>Lachnocladiaceae</taxon>
        <taxon>Vararia</taxon>
    </lineage>
</organism>
<evidence type="ECO:0000313" key="2">
    <source>
        <dbReference type="Proteomes" id="UP000814128"/>
    </source>
</evidence>
<name>A0ACB8Q3X4_9AGAM</name>
<feature type="non-terminal residue" evidence="1">
    <location>
        <position position="244"/>
    </location>
</feature>
<accession>A0ACB8Q3X4</accession>
<feature type="non-terminal residue" evidence="1">
    <location>
        <position position="1"/>
    </location>
</feature>
<dbReference type="EMBL" id="MU274855">
    <property type="protein sequence ID" value="KAI0026310.1"/>
    <property type="molecule type" value="Genomic_DNA"/>
</dbReference>